<dbReference type="RefSeq" id="WP_133850635.1">
    <property type="nucleotide sequence ID" value="NZ_SNXZ01000003.1"/>
</dbReference>
<dbReference type="SUPFAM" id="SSF55797">
    <property type="entry name" value="PR-1-like"/>
    <property type="match status" value="1"/>
</dbReference>
<dbReference type="AlphaFoldDB" id="A0A4R6SCW8"/>
<reference evidence="3 4" key="1">
    <citation type="submission" date="2019-03" db="EMBL/GenBank/DDBJ databases">
        <title>Genomic Encyclopedia of Type Strains, Phase IV (KMG-IV): sequencing the most valuable type-strain genomes for metagenomic binning, comparative biology and taxonomic classification.</title>
        <authorList>
            <person name="Goeker M."/>
        </authorList>
    </citation>
    <scope>NUCLEOTIDE SEQUENCE [LARGE SCALE GENOMIC DNA]</scope>
    <source>
        <strain evidence="3 4">DSM 45361</strain>
    </source>
</reference>
<dbReference type="Pfam" id="PF00188">
    <property type="entry name" value="CAP"/>
    <property type="match status" value="1"/>
</dbReference>
<feature type="region of interest" description="Disordered" evidence="1">
    <location>
        <begin position="64"/>
        <end position="120"/>
    </location>
</feature>
<dbReference type="Proteomes" id="UP000295444">
    <property type="component" value="Unassembled WGS sequence"/>
</dbReference>
<evidence type="ECO:0000313" key="3">
    <source>
        <dbReference type="EMBL" id="TDP97427.1"/>
    </source>
</evidence>
<dbReference type="InterPro" id="IPR014044">
    <property type="entry name" value="CAP_dom"/>
</dbReference>
<proteinExistence type="predicted"/>
<dbReference type="PANTHER" id="PTHR31157">
    <property type="entry name" value="SCP DOMAIN-CONTAINING PROTEIN"/>
    <property type="match status" value="1"/>
</dbReference>
<gene>
    <name evidence="3" type="ORF">EV186_103391</name>
</gene>
<comment type="caution">
    <text evidence="3">The sequence shown here is derived from an EMBL/GenBank/DDBJ whole genome shotgun (WGS) entry which is preliminary data.</text>
</comment>
<dbReference type="CDD" id="cd05379">
    <property type="entry name" value="CAP_bacterial"/>
    <property type="match status" value="1"/>
</dbReference>
<dbReference type="EMBL" id="SNXZ01000003">
    <property type="protein sequence ID" value="TDP97427.1"/>
    <property type="molecule type" value="Genomic_DNA"/>
</dbReference>
<evidence type="ECO:0000259" key="2">
    <source>
        <dbReference type="Pfam" id="PF00188"/>
    </source>
</evidence>
<dbReference type="Gene3D" id="3.40.33.10">
    <property type="entry name" value="CAP"/>
    <property type="match status" value="1"/>
</dbReference>
<keyword evidence="4" id="KW-1185">Reference proteome</keyword>
<feature type="domain" description="SCP" evidence="2">
    <location>
        <begin position="125"/>
        <end position="236"/>
    </location>
</feature>
<accession>A0A4R6SCW8</accession>
<dbReference type="InterPro" id="IPR035940">
    <property type="entry name" value="CAP_sf"/>
</dbReference>
<organism evidence="3 4">
    <name type="scientific">Labedaea rhizosphaerae</name>
    <dbReference type="NCBI Taxonomy" id="598644"/>
    <lineage>
        <taxon>Bacteria</taxon>
        <taxon>Bacillati</taxon>
        <taxon>Actinomycetota</taxon>
        <taxon>Actinomycetes</taxon>
        <taxon>Pseudonocardiales</taxon>
        <taxon>Pseudonocardiaceae</taxon>
        <taxon>Labedaea</taxon>
    </lineage>
</organism>
<evidence type="ECO:0000256" key="1">
    <source>
        <dbReference type="SAM" id="MobiDB-lite"/>
    </source>
</evidence>
<protein>
    <submittedName>
        <fullName evidence="3">Uncharacterized protein YkwD</fullName>
    </submittedName>
</protein>
<dbReference type="PANTHER" id="PTHR31157:SF1">
    <property type="entry name" value="SCP DOMAIN-CONTAINING PROTEIN"/>
    <property type="match status" value="1"/>
</dbReference>
<sequence>MTFDRGRRAPVLAGLVALAIGALTAGGATALRHNPTSNDTRGEVSYAAEVQGHVLNGQAGVRPSLIAVPGPAQGGAPNAPRTTKPPTTTSTTKPTTTTTKPTTSTTSPTTTNANRNASQTDQVLSIVNQERADAGCAPLRADSRLAAAAQGHSSDMSRRDYFSHTTPEGKTFDVRIKEAGYAQPGAENIAMGQRSAAEVMDAWMHSDGHRRNILNCDLTAIGIGLDTDGWYWTQDFGY</sequence>
<evidence type="ECO:0000313" key="4">
    <source>
        <dbReference type="Proteomes" id="UP000295444"/>
    </source>
</evidence>
<name>A0A4R6SCW8_LABRH</name>
<dbReference type="OrthoDB" id="8611574at2"/>
<feature type="compositionally biased region" description="Low complexity" evidence="1">
    <location>
        <begin position="67"/>
        <end position="111"/>
    </location>
</feature>